<protein>
    <recommendedName>
        <fullName evidence="3">DUF892 family protein</fullName>
    </recommendedName>
</protein>
<keyword evidence="2" id="KW-1185">Reference proteome</keyword>
<gene>
    <name evidence="1" type="ORF">H8B15_09110</name>
</gene>
<accession>A0ABR7MJ43</accession>
<reference evidence="1 2" key="1">
    <citation type="submission" date="2020-08" db="EMBL/GenBank/DDBJ databases">
        <title>Hymenobacter sp.</title>
        <authorList>
            <person name="Kim M.K."/>
        </authorList>
    </citation>
    <scope>NUCLEOTIDE SEQUENCE [LARGE SCALE GENOMIC DNA]</scope>
    <source>
        <strain evidence="1 2">BT507</strain>
    </source>
</reference>
<evidence type="ECO:0000313" key="2">
    <source>
        <dbReference type="Proteomes" id="UP000622017"/>
    </source>
</evidence>
<evidence type="ECO:0000313" key="1">
    <source>
        <dbReference type="EMBL" id="MBC6611081.1"/>
    </source>
</evidence>
<dbReference type="Proteomes" id="UP000622017">
    <property type="component" value="Unassembled WGS sequence"/>
</dbReference>
<organism evidence="1 2">
    <name type="scientific">Hymenobacter citatus</name>
    <dbReference type="NCBI Taxonomy" id="2763506"/>
    <lineage>
        <taxon>Bacteria</taxon>
        <taxon>Pseudomonadati</taxon>
        <taxon>Bacteroidota</taxon>
        <taxon>Cytophagia</taxon>
        <taxon>Cytophagales</taxon>
        <taxon>Hymenobacteraceae</taxon>
        <taxon>Hymenobacter</taxon>
    </lineage>
</organism>
<dbReference type="RefSeq" id="WP_187319364.1">
    <property type="nucleotide sequence ID" value="NZ_JACSCY010000005.1"/>
</dbReference>
<name>A0ABR7MJ43_9BACT</name>
<evidence type="ECO:0008006" key="3">
    <source>
        <dbReference type="Google" id="ProtNLM"/>
    </source>
</evidence>
<dbReference type="EMBL" id="JACSCY010000005">
    <property type="protein sequence ID" value="MBC6611081.1"/>
    <property type="molecule type" value="Genomic_DNA"/>
</dbReference>
<proteinExistence type="predicted"/>
<comment type="caution">
    <text evidence="1">The sequence shown here is derived from an EMBL/GenBank/DDBJ whole genome shotgun (WGS) entry which is preliminary data.</text>
</comment>
<sequence>MEQENAKKPLAQLTKEDAQQLFVRLFTSSVTNNPTLLNKLEGMGSDARDYGEKLGKQVAIVLIRDCPAGQALLMKLGGDEVSRQQAVSDKEVQVLRPIAAVMCQDMQPRIAEMKKMSAAQRLEVLSQLFEKNLKPHAAELSELYGADVFLDSQRMKTVGIKIAAQMSSQCSDALMLFVDLEKIGQ</sequence>